<proteinExistence type="inferred from homology"/>
<feature type="compositionally biased region" description="Basic and acidic residues" evidence="4">
    <location>
        <begin position="265"/>
        <end position="280"/>
    </location>
</feature>
<dbReference type="RefSeq" id="WP_253832499.1">
    <property type="nucleotide sequence ID" value="NZ_JAMTCS010000001.1"/>
</dbReference>
<dbReference type="EMBL" id="JAMTCS010000001">
    <property type="protein sequence ID" value="MCP2263222.1"/>
    <property type="molecule type" value="Genomic_DNA"/>
</dbReference>
<dbReference type="FunFam" id="3.40.50.720:FF:000084">
    <property type="entry name" value="Short-chain dehydrogenase reductase"/>
    <property type="match status" value="1"/>
</dbReference>
<evidence type="ECO:0000256" key="3">
    <source>
        <dbReference type="ARBA" id="ARBA00023027"/>
    </source>
</evidence>
<dbReference type="Gene3D" id="3.40.50.720">
    <property type="entry name" value="NAD(P)-binding Rossmann-like Domain"/>
    <property type="match status" value="1"/>
</dbReference>
<keyword evidence="7" id="KW-1185">Reference proteome</keyword>
<sequence length="386" mass="39762">MSTTTETTHPTTPTAGLLAGKVALVTGAGRGIGAAAARLFAREGATVFLSARTESQIAAVAEEVRAAGGTADHAVADLADADSVRALVDRVVERFGRLDVAFNNGAAFTPPQPLDQVSEADFDRVYTVNLRGPWLSMVAEIDAIHATAGTGAIVNNSSIGSLRANPVLPAYGAMKRGVNSLTESAAVTYGPEGIRVNAITPGGTSTEMIREWENHTPGLTDHLAAGAPLGRMARPEEIAEPRPGCSATARRTSRARSSRSTAARAPERRQPGNEKNRMVERSPVAASQISMSTAPQVMSPPKPDASDQTMPAPDGPPSTSTRPAPVSIQVMSPVQPSAPGGSTPDHAATSSPSSAEPQSVKNPGGTFVRTPTPPGSSRIEAEESSG</sequence>
<evidence type="ECO:0000313" key="6">
    <source>
        <dbReference type="EMBL" id="MCP2263222.1"/>
    </source>
</evidence>
<dbReference type="InterPro" id="IPR036291">
    <property type="entry name" value="NAD(P)-bd_dom_sf"/>
</dbReference>
<dbReference type="GO" id="GO:0016491">
    <property type="term" value="F:oxidoreductase activity"/>
    <property type="evidence" value="ECO:0007669"/>
    <property type="project" value="UniProtKB-KW"/>
</dbReference>
<feature type="region of interest" description="Disordered" evidence="4">
    <location>
        <begin position="234"/>
        <end position="386"/>
    </location>
</feature>
<dbReference type="SUPFAM" id="SSF51735">
    <property type="entry name" value="NAD(P)-binding Rossmann-fold domains"/>
    <property type="match status" value="1"/>
</dbReference>
<dbReference type="PANTHER" id="PTHR24321:SF8">
    <property type="entry name" value="ESTRADIOL 17-BETA-DEHYDROGENASE 8-RELATED"/>
    <property type="match status" value="1"/>
</dbReference>
<protein>
    <submittedName>
        <fullName evidence="6">NAD(P)-dependent dehydrogenase, short-chain alcohol dehydrogenase family</fullName>
    </submittedName>
</protein>
<dbReference type="InterPro" id="IPR002347">
    <property type="entry name" value="SDR_fam"/>
</dbReference>
<organism evidence="6 7">
    <name type="scientific">Promicromonospora thailandica</name>
    <dbReference type="NCBI Taxonomy" id="765201"/>
    <lineage>
        <taxon>Bacteria</taxon>
        <taxon>Bacillati</taxon>
        <taxon>Actinomycetota</taxon>
        <taxon>Actinomycetes</taxon>
        <taxon>Micrococcales</taxon>
        <taxon>Promicromonosporaceae</taxon>
        <taxon>Promicromonospora</taxon>
    </lineage>
</organism>
<feature type="compositionally biased region" description="Polar residues" evidence="4">
    <location>
        <begin position="285"/>
        <end position="296"/>
    </location>
</feature>
<dbReference type="PRINTS" id="PR00081">
    <property type="entry name" value="GDHRDH"/>
</dbReference>
<comment type="caution">
    <text evidence="6">The sequence shown here is derived from an EMBL/GenBank/DDBJ whole genome shotgun (WGS) entry which is preliminary data.</text>
</comment>
<dbReference type="CDD" id="cd05233">
    <property type="entry name" value="SDR_c"/>
    <property type="match status" value="1"/>
</dbReference>
<feature type="compositionally biased region" description="Polar residues" evidence="4">
    <location>
        <begin position="348"/>
        <end position="361"/>
    </location>
</feature>
<accession>A0A9X2JU91</accession>
<gene>
    <name evidence="6" type="ORF">APR03_000545</name>
</gene>
<evidence type="ECO:0000256" key="2">
    <source>
        <dbReference type="ARBA" id="ARBA00023002"/>
    </source>
</evidence>
<evidence type="ECO:0000256" key="4">
    <source>
        <dbReference type="SAM" id="MobiDB-lite"/>
    </source>
</evidence>
<keyword evidence="2" id="KW-0560">Oxidoreductase</keyword>
<feature type="domain" description="Ketoreductase" evidence="5">
    <location>
        <begin position="21"/>
        <end position="202"/>
    </location>
</feature>
<dbReference type="SMART" id="SM00822">
    <property type="entry name" value="PKS_KR"/>
    <property type="match status" value="1"/>
</dbReference>
<evidence type="ECO:0000313" key="7">
    <source>
        <dbReference type="Proteomes" id="UP001139493"/>
    </source>
</evidence>
<evidence type="ECO:0000259" key="5">
    <source>
        <dbReference type="SMART" id="SM00822"/>
    </source>
</evidence>
<reference evidence="6" key="1">
    <citation type="submission" date="2022-06" db="EMBL/GenBank/DDBJ databases">
        <title>Genomic Encyclopedia of Archaeal and Bacterial Type Strains, Phase II (KMG-II): from individual species to whole genera.</title>
        <authorList>
            <person name="Goeker M."/>
        </authorList>
    </citation>
    <scope>NUCLEOTIDE SEQUENCE</scope>
    <source>
        <strain evidence="6">DSM 26652</strain>
    </source>
</reference>
<dbReference type="Pfam" id="PF13561">
    <property type="entry name" value="adh_short_C2"/>
    <property type="match status" value="1"/>
</dbReference>
<evidence type="ECO:0000256" key="1">
    <source>
        <dbReference type="ARBA" id="ARBA00006484"/>
    </source>
</evidence>
<dbReference type="InterPro" id="IPR057326">
    <property type="entry name" value="KR_dom"/>
</dbReference>
<comment type="similarity">
    <text evidence="1">Belongs to the short-chain dehydrogenases/reductases (SDR) family.</text>
</comment>
<keyword evidence="3" id="KW-0520">NAD</keyword>
<dbReference type="PANTHER" id="PTHR24321">
    <property type="entry name" value="DEHYDROGENASES, SHORT CHAIN"/>
    <property type="match status" value="1"/>
</dbReference>
<name>A0A9X2JU91_9MICO</name>
<dbReference type="AlphaFoldDB" id="A0A9X2JU91"/>
<dbReference type="PRINTS" id="PR00080">
    <property type="entry name" value="SDRFAMILY"/>
</dbReference>
<dbReference type="Proteomes" id="UP001139493">
    <property type="component" value="Unassembled WGS sequence"/>
</dbReference>